<reference evidence="12 13" key="1">
    <citation type="submission" date="2019-08" db="EMBL/GenBank/DDBJ databases">
        <title>Draft Genome Sequence of Halomonas eurihalina Isolated from Preserved Hide-surface.</title>
        <authorList>
            <person name="Hussain S.A."/>
            <person name="Xu A."/>
            <person name="Sarker M."/>
            <person name="Sommers C."/>
        </authorList>
    </citation>
    <scope>NUCLEOTIDE SEQUENCE [LARGE SCALE GENOMIC DNA]</scope>
    <source>
        <strain evidence="12 13">MS1</strain>
    </source>
</reference>
<evidence type="ECO:0000256" key="5">
    <source>
        <dbReference type="ARBA" id="ARBA00023002"/>
    </source>
</evidence>
<dbReference type="InterPro" id="IPR029061">
    <property type="entry name" value="THDP-binding"/>
</dbReference>
<dbReference type="Pfam" id="PF00456">
    <property type="entry name" value="Transketolase_N"/>
    <property type="match status" value="1"/>
</dbReference>
<evidence type="ECO:0000256" key="2">
    <source>
        <dbReference type="ARBA" id="ARBA00003157"/>
    </source>
</evidence>
<comment type="cofactor">
    <cofactor evidence="1 9">
        <name>thiamine diphosphate</name>
        <dbReference type="ChEBI" id="CHEBI:58937"/>
    </cofactor>
</comment>
<evidence type="ECO:0000256" key="8">
    <source>
        <dbReference type="ARBA" id="ARBA00051231"/>
    </source>
</evidence>
<dbReference type="AlphaFoldDB" id="A0A5D9DA19"/>
<evidence type="ECO:0000256" key="9">
    <source>
        <dbReference type="PIRNR" id="PIRNR000156"/>
    </source>
</evidence>
<dbReference type="InterPro" id="IPR035807">
    <property type="entry name" value="PDC_E1_N"/>
</dbReference>
<protein>
    <recommendedName>
        <fullName evidence="4 9">Pyruvate dehydrogenase E1 component</fullName>
        <ecNumber evidence="3 9">1.2.4.1</ecNumber>
    </recommendedName>
</protein>
<keyword evidence="10" id="KW-0460">Magnesium</keyword>
<evidence type="ECO:0000256" key="4">
    <source>
        <dbReference type="ARBA" id="ARBA00017172"/>
    </source>
</evidence>
<dbReference type="RefSeq" id="WP_149321162.1">
    <property type="nucleotide sequence ID" value="NZ_JARWAH010000001.1"/>
</dbReference>
<dbReference type="InterPro" id="IPR005474">
    <property type="entry name" value="Transketolase_N"/>
</dbReference>
<keyword evidence="5 9" id="KW-0560">Oxidoreductase</keyword>
<gene>
    <name evidence="12" type="primary">aceE</name>
    <name evidence="12" type="ORF">FZZ93_04655</name>
</gene>
<dbReference type="GO" id="GO:0004739">
    <property type="term" value="F:pyruvate dehydrogenase (acetyl-transferring) activity"/>
    <property type="evidence" value="ECO:0007669"/>
    <property type="project" value="UniProtKB-EC"/>
</dbReference>
<evidence type="ECO:0000256" key="6">
    <source>
        <dbReference type="ARBA" id="ARBA00023052"/>
    </source>
</evidence>
<evidence type="ECO:0000259" key="11">
    <source>
        <dbReference type="PROSITE" id="PS50003"/>
    </source>
</evidence>
<dbReference type="PANTHER" id="PTHR43825:SF3">
    <property type="entry name" value="PYRUVATE DEHYDROGENASE E1 COMPONENT"/>
    <property type="match status" value="1"/>
</dbReference>
<keyword evidence="13" id="KW-1185">Reference proteome</keyword>
<dbReference type="InterPro" id="IPR001849">
    <property type="entry name" value="PH_domain"/>
</dbReference>
<dbReference type="PROSITE" id="PS50003">
    <property type="entry name" value="PH_DOMAIN"/>
    <property type="match status" value="1"/>
</dbReference>
<keyword evidence="6 9" id="KW-0786">Thiamine pyrophosphate</keyword>
<dbReference type="Gene3D" id="3.40.50.920">
    <property type="match status" value="1"/>
</dbReference>
<feature type="binding site" evidence="10">
    <location>
        <position position="259"/>
    </location>
    <ligand>
        <name>Mg(2+)</name>
        <dbReference type="ChEBI" id="CHEBI:18420"/>
    </ligand>
</feature>
<feature type="domain" description="PH" evidence="11">
    <location>
        <begin position="1"/>
        <end position="25"/>
    </location>
</feature>
<dbReference type="GO" id="GO:0046872">
    <property type="term" value="F:metal ion binding"/>
    <property type="evidence" value="ECO:0007669"/>
    <property type="project" value="UniProtKB-KW"/>
</dbReference>
<dbReference type="EC" id="1.2.4.1" evidence="3 9"/>
<dbReference type="PIRSF" id="PIRSF000156">
    <property type="entry name" value="Pyruvate_dh_E1"/>
    <property type="match status" value="1"/>
</dbReference>
<name>A0A5D9DA19_HALER</name>
<accession>A0A5D9DA19</accession>
<dbReference type="Pfam" id="PF22613">
    <property type="entry name" value="Transketolase_C_1"/>
    <property type="match status" value="1"/>
</dbReference>
<dbReference type="FunFam" id="3.40.50.970:FF:000011">
    <property type="entry name" value="Pyruvate dehydrogenase E1 component"/>
    <property type="match status" value="1"/>
</dbReference>
<organism evidence="12 13">
    <name type="scientific">Halomonas eurihalina</name>
    <dbReference type="NCBI Taxonomy" id="42566"/>
    <lineage>
        <taxon>Bacteria</taxon>
        <taxon>Pseudomonadati</taxon>
        <taxon>Pseudomonadota</taxon>
        <taxon>Gammaproteobacteria</taxon>
        <taxon>Oceanospirillales</taxon>
        <taxon>Halomonadaceae</taxon>
        <taxon>Halomonas</taxon>
    </lineage>
</organism>
<dbReference type="Gene3D" id="3.40.50.970">
    <property type="match status" value="2"/>
</dbReference>
<feature type="binding site" evidence="10">
    <location>
        <position position="229"/>
    </location>
    <ligand>
        <name>Mg(2+)</name>
        <dbReference type="ChEBI" id="CHEBI:18420"/>
    </ligand>
</feature>
<evidence type="ECO:0000256" key="7">
    <source>
        <dbReference type="ARBA" id="ARBA00023317"/>
    </source>
</evidence>
<keyword evidence="7 9" id="KW-0670">Pyruvate</keyword>
<dbReference type="InterPro" id="IPR051157">
    <property type="entry name" value="PDH/Transketolase"/>
</dbReference>
<evidence type="ECO:0000256" key="3">
    <source>
        <dbReference type="ARBA" id="ARBA00012281"/>
    </source>
</evidence>
<evidence type="ECO:0000256" key="10">
    <source>
        <dbReference type="PIRSR" id="PIRSR000156-1"/>
    </source>
</evidence>
<sequence>MNKILEEVDKEETREWLDALESVIRVEGVARAEYIIRQLLESDGASKINKALLINSPHSNTIPKSEEPDYPGDLLIEKKIRSAIRWNGIAMVVRANSVDKSLGGHLASYMSSATLYEVGFNHYFKAPSLDAPGDLVYFQGHIAPGIYARSFLEGRLTIEQLDNFRQEVTNRGLPSYPHPYLMPDYWQFSTVSMGLGPIQAIYQARLLKYLENRNFVESAARNVWAFLGDGECDEVETLGALNLASREKLDNLIFVINCNLQRLDGPVRGNSRVMDELESSFLGAGWNVIKVVWGSNWDPLFESDENGLLQQCMNETVDGEYQNFRAQDGGYIREKFFGKYPELLELVSHMSDEDIYSLKRGGHDSVKINAAYSRAVNKKNGRPTVILAHTVKGYAMGSEHGEADMEAHNIKTMNSEALKQLRDRLSLPISDDELDKGMPYYSLEESSEEIKYLHDRREKLGGYLPQRNTDVDSLPIPELNSKVFQSQLKGTGSRKVSTTMSFVRILSGLAKEKRVGERVVPIVPDEARTFGMEGMFRQLGIYASEGQKYEPADVGQIMYYKEDKKGQILEEGITEAGSMSSWIAAGTSHANHAVTLIPFYVFYAMFGLQRIGDLAWAAGDMLTKGFLIAGTAGRTTINGEGLQHQDGSSHIQATQIPNCKTYDPTFNYELAVIIQNGLKRMYQENINEFYYITVMNENYEHPEMPEGCEMGIMKGMYRIKKHEGESRLKANLLSSGTILNEAIAASLVLKNDFDIESNVWSVTSFNELRREAQEYDRQVMRDADCPKSKPWIVEVLKDAEGVFVAATDYTKMYVDQVRKWIPDDYYVLGTDGFGRSDRREALRHFFEIDRYHISAAVIFGLYNKGEVTKEFLETAYGILGISKEKISPVIS</sequence>
<evidence type="ECO:0000313" key="12">
    <source>
        <dbReference type="EMBL" id="TZG40764.1"/>
    </source>
</evidence>
<dbReference type="EMBL" id="VTPU01000003">
    <property type="protein sequence ID" value="TZG40764.1"/>
    <property type="molecule type" value="Genomic_DNA"/>
</dbReference>
<dbReference type="PANTHER" id="PTHR43825">
    <property type="entry name" value="PYRUVATE DEHYDROGENASE E1 COMPONENT"/>
    <property type="match status" value="1"/>
</dbReference>
<dbReference type="CDD" id="cd02017">
    <property type="entry name" value="TPP_E1_EcPDC_like"/>
    <property type="match status" value="1"/>
</dbReference>
<comment type="catalytic activity">
    <reaction evidence="8 9">
        <text>N(6)-[(R)-lipoyl]-L-lysyl-[protein] + pyruvate + H(+) = N(6)-[(R)-S(8)-acetyldihydrolipoyl]-L-lysyl-[protein] + CO2</text>
        <dbReference type="Rhea" id="RHEA:19189"/>
        <dbReference type="Rhea" id="RHEA-COMP:10474"/>
        <dbReference type="Rhea" id="RHEA-COMP:10478"/>
        <dbReference type="ChEBI" id="CHEBI:15361"/>
        <dbReference type="ChEBI" id="CHEBI:15378"/>
        <dbReference type="ChEBI" id="CHEBI:16526"/>
        <dbReference type="ChEBI" id="CHEBI:83099"/>
        <dbReference type="ChEBI" id="CHEBI:83111"/>
        <dbReference type="EC" id="1.2.4.1"/>
    </reaction>
</comment>
<comment type="caution">
    <text evidence="12">The sequence shown here is derived from an EMBL/GenBank/DDBJ whole genome shotgun (WGS) entry which is preliminary data.</text>
</comment>
<dbReference type="InterPro" id="IPR041621">
    <property type="entry name" value="PDH_E1_M"/>
</dbReference>
<dbReference type="Proteomes" id="UP000324260">
    <property type="component" value="Unassembled WGS sequence"/>
</dbReference>
<dbReference type="NCBIfam" id="TIGR00759">
    <property type="entry name" value="aceE"/>
    <property type="match status" value="1"/>
</dbReference>
<evidence type="ECO:0000256" key="1">
    <source>
        <dbReference type="ARBA" id="ARBA00001964"/>
    </source>
</evidence>
<dbReference type="SUPFAM" id="SSF52518">
    <property type="entry name" value="Thiamin diphosphate-binding fold (THDP-binding)"/>
    <property type="match status" value="2"/>
</dbReference>
<comment type="function">
    <text evidence="2 9">Component of the pyruvate dehydrogenase (PDH) complex, that catalyzes the overall conversion of pyruvate to acetyl-CoA and CO(2).</text>
</comment>
<proteinExistence type="predicted"/>
<dbReference type="OrthoDB" id="9759664at2"/>
<dbReference type="InterPro" id="IPR009014">
    <property type="entry name" value="Transketo_C/PFOR_II"/>
</dbReference>
<dbReference type="Pfam" id="PF17831">
    <property type="entry name" value="PDH_E1_M"/>
    <property type="match status" value="1"/>
</dbReference>
<dbReference type="SUPFAM" id="SSF52922">
    <property type="entry name" value="TK C-terminal domain-like"/>
    <property type="match status" value="1"/>
</dbReference>
<evidence type="ECO:0000313" key="13">
    <source>
        <dbReference type="Proteomes" id="UP000324260"/>
    </source>
</evidence>
<dbReference type="InterPro" id="IPR055152">
    <property type="entry name" value="Transketolase-like_C_2"/>
</dbReference>
<keyword evidence="10" id="KW-0479">Metal-binding</keyword>
<comment type="cofactor">
    <cofactor evidence="10">
        <name>Mg(2+)</name>
        <dbReference type="ChEBI" id="CHEBI:18420"/>
    </cofactor>
</comment>
<feature type="binding site" evidence="10">
    <location>
        <position position="261"/>
    </location>
    <ligand>
        <name>Mg(2+)</name>
        <dbReference type="ChEBI" id="CHEBI:18420"/>
    </ligand>
</feature>
<dbReference type="InterPro" id="IPR004660">
    <property type="entry name" value="PDH_E1"/>
</dbReference>